<evidence type="ECO:0000256" key="1">
    <source>
        <dbReference type="SAM" id="MobiDB-lite"/>
    </source>
</evidence>
<proteinExistence type="predicted"/>
<feature type="region of interest" description="Disordered" evidence="1">
    <location>
        <begin position="233"/>
        <end position="256"/>
    </location>
</feature>
<evidence type="ECO:0000313" key="2">
    <source>
        <dbReference type="EMBL" id="MDM7829878.1"/>
    </source>
</evidence>
<protein>
    <submittedName>
        <fullName evidence="2">Uncharacterized protein</fullName>
    </submittedName>
</protein>
<dbReference type="Proteomes" id="UP001321453">
    <property type="component" value="Unassembled WGS sequence"/>
</dbReference>
<sequence>MAEKPRNFRIGVMRKSTSEFKPVFNIATAGDGGLIVAPREVPEVAEWSYGIARAGAGGTIGVRDIIRTSDRPKLHWHRSGWTAISLTGARLRRAGIAFAPLPDLRAAQIASIIVERPWAFPSEAPRKGDQFFVVPSWPMHLGVEVYAYFVPHGTSLNVVRSTLPAVGLIDGDTERTVVDLRGRGVEAILVFRFRASDDNAGAAAISVVAGPLRRKPRRSTRYVALWSGTTDNPKVTVDEPPPVGAFLGEGRSLGPA</sequence>
<gene>
    <name evidence="2" type="ORF">QRT05_00910</name>
</gene>
<reference evidence="2 3" key="1">
    <citation type="submission" date="2023-06" db="EMBL/GenBank/DDBJ databases">
        <title>Cellulomonas sp. MW9 Whole genome sequence.</title>
        <authorList>
            <person name="Park S."/>
        </authorList>
    </citation>
    <scope>NUCLEOTIDE SEQUENCE [LARGE SCALE GENOMIC DNA]</scope>
    <source>
        <strain evidence="2 3">MW9</strain>
    </source>
</reference>
<evidence type="ECO:0000313" key="3">
    <source>
        <dbReference type="Proteomes" id="UP001321453"/>
    </source>
</evidence>
<organism evidence="2 3">
    <name type="scientific">Cellulomonas edaphi</name>
    <dbReference type="NCBI Taxonomy" id="3053468"/>
    <lineage>
        <taxon>Bacteria</taxon>
        <taxon>Bacillati</taxon>
        <taxon>Actinomycetota</taxon>
        <taxon>Actinomycetes</taxon>
        <taxon>Micrococcales</taxon>
        <taxon>Cellulomonadaceae</taxon>
        <taxon>Cellulomonas</taxon>
    </lineage>
</organism>
<accession>A0ABT7S2M8</accession>
<keyword evidence="3" id="KW-1185">Reference proteome</keyword>
<name>A0ABT7S2M8_9CELL</name>
<comment type="caution">
    <text evidence="2">The sequence shown here is derived from an EMBL/GenBank/DDBJ whole genome shotgun (WGS) entry which is preliminary data.</text>
</comment>
<dbReference type="RefSeq" id="WP_289444320.1">
    <property type="nucleotide sequence ID" value="NZ_JAUCGR010000001.1"/>
</dbReference>
<dbReference type="EMBL" id="JAUCGR010000001">
    <property type="protein sequence ID" value="MDM7829878.1"/>
    <property type="molecule type" value="Genomic_DNA"/>
</dbReference>